<dbReference type="InterPro" id="IPR001765">
    <property type="entry name" value="Carbonic_anhydrase"/>
</dbReference>
<sequence>MFRLRLRSAVLVFAILCVFSWQAHTLYLPKRGGAARTETSGGSPSDDFEELHQGNHLFLQEDPALLEDLALNGQRPPFLFLGCSDSRVSESTIFDARPGTFFTTRNIANIYSSKDSSARSTLAYGLEALRVRHVIVMGHYGCGGVAASVATPPNLPWSEGTTAVQKWIAPIRELYHASQRKDVVKMRQQNRGKSNVAEPTLHDVGLRSLIEENVKASVKKIASDRIVTEVNLSVSTASCPQSHTANYLDMALPALT</sequence>
<organism evidence="10 11">
    <name type="scientific">Coprinellus micaceus</name>
    <name type="common">Glistening ink-cap mushroom</name>
    <name type="synonym">Coprinus micaceus</name>
    <dbReference type="NCBI Taxonomy" id="71717"/>
    <lineage>
        <taxon>Eukaryota</taxon>
        <taxon>Fungi</taxon>
        <taxon>Dikarya</taxon>
        <taxon>Basidiomycota</taxon>
        <taxon>Agaricomycotina</taxon>
        <taxon>Agaricomycetes</taxon>
        <taxon>Agaricomycetidae</taxon>
        <taxon>Agaricales</taxon>
        <taxon>Agaricineae</taxon>
        <taxon>Psathyrellaceae</taxon>
        <taxon>Coprinellus</taxon>
    </lineage>
</organism>
<dbReference type="SUPFAM" id="SSF53056">
    <property type="entry name" value="beta-carbonic anhydrase, cab"/>
    <property type="match status" value="1"/>
</dbReference>
<evidence type="ECO:0000256" key="4">
    <source>
        <dbReference type="ARBA" id="ARBA00022833"/>
    </source>
</evidence>
<name>A0A4Y7SNE0_COPMI</name>
<comment type="caution">
    <text evidence="10">The sequence shown here is derived from an EMBL/GenBank/DDBJ whole genome shotgun (WGS) entry which is preliminary data.</text>
</comment>
<feature type="signal peptide" evidence="9">
    <location>
        <begin position="1"/>
        <end position="25"/>
    </location>
</feature>
<keyword evidence="5 8" id="KW-0456">Lyase</keyword>
<comment type="function">
    <text evidence="8">Reversible hydration of carbon dioxide.</text>
</comment>
<keyword evidence="9" id="KW-0732">Signal</keyword>
<dbReference type="SMART" id="SM00947">
    <property type="entry name" value="Pro_CA"/>
    <property type="match status" value="1"/>
</dbReference>
<feature type="binding site" evidence="7">
    <location>
        <position position="139"/>
    </location>
    <ligand>
        <name>Zn(2+)</name>
        <dbReference type="ChEBI" id="CHEBI:29105"/>
    </ligand>
</feature>
<dbReference type="Proteomes" id="UP000298030">
    <property type="component" value="Unassembled WGS sequence"/>
</dbReference>
<comment type="catalytic activity">
    <reaction evidence="6 8">
        <text>hydrogencarbonate + H(+) = CO2 + H2O</text>
        <dbReference type="Rhea" id="RHEA:10748"/>
        <dbReference type="ChEBI" id="CHEBI:15377"/>
        <dbReference type="ChEBI" id="CHEBI:15378"/>
        <dbReference type="ChEBI" id="CHEBI:16526"/>
        <dbReference type="ChEBI" id="CHEBI:17544"/>
        <dbReference type="EC" id="4.2.1.1"/>
    </reaction>
</comment>
<evidence type="ECO:0000256" key="7">
    <source>
        <dbReference type="PIRSR" id="PIRSR601765-1"/>
    </source>
</evidence>
<evidence type="ECO:0000256" key="2">
    <source>
        <dbReference type="ARBA" id="ARBA00012925"/>
    </source>
</evidence>
<dbReference type="PANTHER" id="PTHR11002">
    <property type="entry name" value="CARBONIC ANHYDRASE"/>
    <property type="match status" value="1"/>
</dbReference>
<dbReference type="GO" id="GO:0071244">
    <property type="term" value="P:cellular response to carbon dioxide"/>
    <property type="evidence" value="ECO:0007669"/>
    <property type="project" value="TreeGrafter"/>
</dbReference>
<evidence type="ECO:0000256" key="3">
    <source>
        <dbReference type="ARBA" id="ARBA00022723"/>
    </source>
</evidence>
<keyword evidence="3 7" id="KW-0479">Metal-binding</keyword>
<gene>
    <name evidence="10" type="ORF">FA13DRAFT_1798156</name>
</gene>
<feature type="binding site" evidence="7">
    <location>
        <position position="142"/>
    </location>
    <ligand>
        <name>Zn(2+)</name>
        <dbReference type="ChEBI" id="CHEBI:29105"/>
    </ligand>
</feature>
<feature type="chain" id="PRO_5021215153" description="Carbonic anhydrase" evidence="9">
    <location>
        <begin position="26"/>
        <end position="256"/>
    </location>
</feature>
<protein>
    <recommendedName>
        <fullName evidence="2 8">Carbonic anhydrase</fullName>
        <ecNumber evidence="2 8">4.2.1.1</ecNumber>
    </recommendedName>
    <alternativeName>
        <fullName evidence="8">Carbonate dehydratase</fullName>
    </alternativeName>
</protein>
<keyword evidence="11" id="KW-1185">Reference proteome</keyword>
<dbReference type="Pfam" id="PF00484">
    <property type="entry name" value="Pro_CA"/>
    <property type="match status" value="1"/>
</dbReference>
<evidence type="ECO:0000256" key="5">
    <source>
        <dbReference type="ARBA" id="ARBA00023239"/>
    </source>
</evidence>
<evidence type="ECO:0000313" key="10">
    <source>
        <dbReference type="EMBL" id="TEB23376.1"/>
    </source>
</evidence>
<evidence type="ECO:0000256" key="9">
    <source>
        <dbReference type="SAM" id="SignalP"/>
    </source>
</evidence>
<evidence type="ECO:0000256" key="6">
    <source>
        <dbReference type="ARBA" id="ARBA00048348"/>
    </source>
</evidence>
<dbReference type="EC" id="4.2.1.1" evidence="2 8"/>
<feature type="binding site" evidence="7">
    <location>
        <position position="83"/>
    </location>
    <ligand>
        <name>Zn(2+)</name>
        <dbReference type="ChEBI" id="CHEBI:29105"/>
    </ligand>
</feature>
<keyword evidence="4 7" id="KW-0862">Zinc</keyword>
<dbReference type="InterPro" id="IPR036874">
    <property type="entry name" value="Carbonic_anhydrase_sf"/>
</dbReference>
<dbReference type="GO" id="GO:0008270">
    <property type="term" value="F:zinc ion binding"/>
    <property type="evidence" value="ECO:0007669"/>
    <property type="project" value="UniProtKB-UniRule"/>
</dbReference>
<dbReference type="GO" id="GO:0004089">
    <property type="term" value="F:carbonate dehydratase activity"/>
    <property type="evidence" value="ECO:0007669"/>
    <property type="project" value="UniProtKB-UniRule"/>
</dbReference>
<comment type="similarity">
    <text evidence="1 8">Belongs to the beta-class carbonic anhydrase family.</text>
</comment>
<reference evidence="10 11" key="1">
    <citation type="journal article" date="2019" name="Nat. Ecol. Evol.">
        <title>Megaphylogeny resolves global patterns of mushroom evolution.</title>
        <authorList>
            <person name="Varga T."/>
            <person name="Krizsan K."/>
            <person name="Foldi C."/>
            <person name="Dima B."/>
            <person name="Sanchez-Garcia M."/>
            <person name="Sanchez-Ramirez S."/>
            <person name="Szollosi G.J."/>
            <person name="Szarkandi J.G."/>
            <person name="Papp V."/>
            <person name="Albert L."/>
            <person name="Andreopoulos W."/>
            <person name="Angelini C."/>
            <person name="Antonin V."/>
            <person name="Barry K.W."/>
            <person name="Bougher N.L."/>
            <person name="Buchanan P."/>
            <person name="Buyck B."/>
            <person name="Bense V."/>
            <person name="Catcheside P."/>
            <person name="Chovatia M."/>
            <person name="Cooper J."/>
            <person name="Damon W."/>
            <person name="Desjardin D."/>
            <person name="Finy P."/>
            <person name="Geml J."/>
            <person name="Haridas S."/>
            <person name="Hughes K."/>
            <person name="Justo A."/>
            <person name="Karasinski D."/>
            <person name="Kautmanova I."/>
            <person name="Kiss B."/>
            <person name="Kocsube S."/>
            <person name="Kotiranta H."/>
            <person name="LaButti K.M."/>
            <person name="Lechner B.E."/>
            <person name="Liimatainen K."/>
            <person name="Lipzen A."/>
            <person name="Lukacs Z."/>
            <person name="Mihaltcheva S."/>
            <person name="Morgado L.N."/>
            <person name="Niskanen T."/>
            <person name="Noordeloos M.E."/>
            <person name="Ohm R.A."/>
            <person name="Ortiz-Santana B."/>
            <person name="Ovrebo C."/>
            <person name="Racz N."/>
            <person name="Riley R."/>
            <person name="Savchenko A."/>
            <person name="Shiryaev A."/>
            <person name="Soop K."/>
            <person name="Spirin V."/>
            <person name="Szebenyi C."/>
            <person name="Tomsovsky M."/>
            <person name="Tulloss R.E."/>
            <person name="Uehling J."/>
            <person name="Grigoriev I.V."/>
            <person name="Vagvolgyi C."/>
            <person name="Papp T."/>
            <person name="Martin F.M."/>
            <person name="Miettinen O."/>
            <person name="Hibbett D.S."/>
            <person name="Nagy L.G."/>
        </authorList>
    </citation>
    <scope>NUCLEOTIDE SEQUENCE [LARGE SCALE GENOMIC DNA]</scope>
    <source>
        <strain evidence="10 11">FP101781</strain>
    </source>
</reference>
<dbReference type="GO" id="GO:0034599">
    <property type="term" value="P:cellular response to oxidative stress"/>
    <property type="evidence" value="ECO:0007669"/>
    <property type="project" value="TreeGrafter"/>
</dbReference>
<accession>A0A4Y7SNE0</accession>
<evidence type="ECO:0000313" key="11">
    <source>
        <dbReference type="Proteomes" id="UP000298030"/>
    </source>
</evidence>
<dbReference type="STRING" id="71717.A0A4Y7SNE0"/>
<evidence type="ECO:0000256" key="8">
    <source>
        <dbReference type="RuleBase" id="RU003956"/>
    </source>
</evidence>
<dbReference type="PANTHER" id="PTHR11002:SF76">
    <property type="entry name" value="CARBONIC ANHYDRASE"/>
    <property type="match status" value="1"/>
</dbReference>
<dbReference type="EMBL" id="QPFP01000079">
    <property type="protein sequence ID" value="TEB23376.1"/>
    <property type="molecule type" value="Genomic_DNA"/>
</dbReference>
<comment type="cofactor">
    <cofactor evidence="7">
        <name>Zn(2+)</name>
        <dbReference type="ChEBI" id="CHEBI:29105"/>
    </cofactor>
    <text evidence="7">Binds 1 zinc ion per subunit.</text>
</comment>
<dbReference type="Gene3D" id="3.40.1050.10">
    <property type="entry name" value="Carbonic anhydrase"/>
    <property type="match status" value="1"/>
</dbReference>
<dbReference type="AlphaFoldDB" id="A0A4Y7SNE0"/>
<evidence type="ECO:0000256" key="1">
    <source>
        <dbReference type="ARBA" id="ARBA00006217"/>
    </source>
</evidence>
<proteinExistence type="inferred from homology"/>
<dbReference type="OrthoDB" id="10248475at2759"/>
<feature type="binding site" evidence="7">
    <location>
        <position position="85"/>
    </location>
    <ligand>
        <name>Zn(2+)</name>
        <dbReference type="ChEBI" id="CHEBI:29105"/>
    </ligand>
</feature>